<gene>
    <name evidence="1" type="ORF">GCM10007147_41650</name>
</gene>
<reference evidence="1 2" key="1">
    <citation type="journal article" date="2014" name="Int. J. Syst. Evol. Microbiol.">
        <title>Complete genome sequence of Corynebacterium casei LMG S-19264T (=DSM 44701T), isolated from a smear-ripened cheese.</title>
        <authorList>
            <consortium name="US DOE Joint Genome Institute (JGI-PGF)"/>
            <person name="Walter F."/>
            <person name="Albersmeier A."/>
            <person name="Kalinowski J."/>
            <person name="Ruckert C."/>
        </authorList>
    </citation>
    <scope>NUCLEOTIDE SEQUENCE [LARGE SCALE GENOMIC DNA]</scope>
    <source>
        <strain evidence="1 2">KCTC 19473</strain>
    </source>
</reference>
<protein>
    <recommendedName>
        <fullName evidence="3">Thiocillin family RiPP</fullName>
    </recommendedName>
</protein>
<dbReference type="AlphaFoldDB" id="A0A918XKG8"/>
<dbReference type="InterPro" id="IPR049803">
    <property type="entry name" value="RiPP_thiocil-like"/>
</dbReference>
<dbReference type="Proteomes" id="UP000654947">
    <property type="component" value="Unassembled WGS sequence"/>
</dbReference>
<dbReference type="RefSeq" id="WP_193518549.1">
    <property type="nucleotide sequence ID" value="NZ_BMXL01000033.1"/>
</dbReference>
<evidence type="ECO:0008006" key="3">
    <source>
        <dbReference type="Google" id="ProtNLM"/>
    </source>
</evidence>
<dbReference type="EMBL" id="BMXL01000033">
    <property type="protein sequence ID" value="GHD35298.1"/>
    <property type="molecule type" value="Genomic_DNA"/>
</dbReference>
<dbReference type="NCBIfam" id="NF033482">
    <property type="entry name" value="RiPP_thiocil"/>
    <property type="match status" value="1"/>
</dbReference>
<organism evidence="1 2">
    <name type="scientific">Nocardiopsis kunsanensis</name>
    <dbReference type="NCBI Taxonomy" id="141693"/>
    <lineage>
        <taxon>Bacteria</taxon>
        <taxon>Bacillati</taxon>
        <taxon>Actinomycetota</taxon>
        <taxon>Actinomycetes</taxon>
        <taxon>Streptosporangiales</taxon>
        <taxon>Nocardiopsidaceae</taxon>
        <taxon>Nocardiopsis</taxon>
    </lineage>
</organism>
<name>A0A918XKG8_9ACTN</name>
<proteinExistence type="predicted"/>
<sequence length="61" mass="6021">MAVDLNAEIDLFADEIDDDTLAVETLPEVSAGFNCAGSFGTAGCFSSSSKGTVGSIGSATG</sequence>
<evidence type="ECO:0000313" key="1">
    <source>
        <dbReference type="EMBL" id="GHD35298.1"/>
    </source>
</evidence>
<accession>A0A918XKG8</accession>
<evidence type="ECO:0000313" key="2">
    <source>
        <dbReference type="Proteomes" id="UP000654947"/>
    </source>
</evidence>
<comment type="caution">
    <text evidence="1">The sequence shown here is derived from an EMBL/GenBank/DDBJ whole genome shotgun (WGS) entry which is preliminary data.</text>
</comment>
<keyword evidence="2" id="KW-1185">Reference proteome</keyword>